<dbReference type="Proteomes" id="UP000887565">
    <property type="component" value="Unplaced"/>
</dbReference>
<dbReference type="WBParaSite" id="nRc.2.0.1.t20016-RA">
    <property type="protein sequence ID" value="nRc.2.0.1.t20016-RA"/>
    <property type="gene ID" value="nRc.2.0.1.g20016"/>
</dbReference>
<keyword evidence="4 5" id="KW-0472">Membrane</keyword>
<sequence>MPVKEGVKRARVAQLIILLLNYLCLIMATLSFSHTIFQFGELVYEVVHKTKLQIPERTQVESEKRMLEESMLIRYALYCGLGVVVAVILFTILNMIAAVTEGRKLLILTLVLGSFITAASLSAAVLILLAKLKANSILAIVFETGIKKFHHLYERDAIYYQRVVDTIQTTGMCCGYDSYKDYNTLN</sequence>
<reference evidence="7" key="1">
    <citation type="submission" date="2022-11" db="UniProtKB">
        <authorList>
            <consortium name="WormBaseParasite"/>
        </authorList>
    </citation>
    <scope>IDENTIFICATION</scope>
</reference>
<feature type="transmembrane region" description="Helical" evidence="5">
    <location>
        <begin position="105"/>
        <end position="130"/>
    </location>
</feature>
<evidence type="ECO:0000313" key="6">
    <source>
        <dbReference type="Proteomes" id="UP000887565"/>
    </source>
</evidence>
<evidence type="ECO:0000256" key="3">
    <source>
        <dbReference type="ARBA" id="ARBA00022989"/>
    </source>
</evidence>
<accession>A0A915J0M8</accession>
<dbReference type="SUPFAM" id="SSF48652">
    <property type="entry name" value="Tetraspanin"/>
    <property type="match status" value="1"/>
</dbReference>
<dbReference type="AlphaFoldDB" id="A0A915J0M8"/>
<dbReference type="InterPro" id="IPR018499">
    <property type="entry name" value="Tetraspanin/Peripherin"/>
</dbReference>
<comment type="subcellular location">
    <subcellularLocation>
        <location evidence="1">Membrane</location>
        <topology evidence="1">Multi-pass membrane protein</topology>
    </subcellularLocation>
</comment>
<keyword evidence="3 5" id="KW-1133">Transmembrane helix</keyword>
<dbReference type="InterPro" id="IPR008952">
    <property type="entry name" value="Tetraspanin_EC2_sf"/>
</dbReference>
<evidence type="ECO:0000256" key="1">
    <source>
        <dbReference type="ARBA" id="ARBA00004141"/>
    </source>
</evidence>
<dbReference type="Pfam" id="PF00335">
    <property type="entry name" value="Tetraspanin"/>
    <property type="match status" value="1"/>
</dbReference>
<organism evidence="6 7">
    <name type="scientific">Romanomermis culicivorax</name>
    <name type="common">Nematode worm</name>
    <dbReference type="NCBI Taxonomy" id="13658"/>
    <lineage>
        <taxon>Eukaryota</taxon>
        <taxon>Metazoa</taxon>
        <taxon>Ecdysozoa</taxon>
        <taxon>Nematoda</taxon>
        <taxon>Enoplea</taxon>
        <taxon>Dorylaimia</taxon>
        <taxon>Mermithida</taxon>
        <taxon>Mermithoidea</taxon>
        <taxon>Mermithidae</taxon>
        <taxon>Romanomermis</taxon>
    </lineage>
</organism>
<evidence type="ECO:0000256" key="4">
    <source>
        <dbReference type="ARBA" id="ARBA00023136"/>
    </source>
</evidence>
<dbReference type="GO" id="GO:0016020">
    <property type="term" value="C:membrane"/>
    <property type="evidence" value="ECO:0007669"/>
    <property type="project" value="UniProtKB-SubCell"/>
</dbReference>
<feature type="transmembrane region" description="Helical" evidence="5">
    <location>
        <begin position="12"/>
        <end position="32"/>
    </location>
</feature>
<feature type="transmembrane region" description="Helical" evidence="5">
    <location>
        <begin position="75"/>
        <end position="99"/>
    </location>
</feature>
<dbReference type="Gene3D" id="1.10.1450.10">
    <property type="entry name" value="Tetraspanin"/>
    <property type="match status" value="1"/>
</dbReference>
<keyword evidence="2 5" id="KW-0812">Transmembrane</keyword>
<keyword evidence="6" id="KW-1185">Reference proteome</keyword>
<proteinExistence type="predicted"/>
<name>A0A915J0M8_ROMCU</name>
<evidence type="ECO:0000313" key="7">
    <source>
        <dbReference type="WBParaSite" id="nRc.2.0.1.t20016-RA"/>
    </source>
</evidence>
<evidence type="ECO:0000256" key="2">
    <source>
        <dbReference type="ARBA" id="ARBA00022692"/>
    </source>
</evidence>
<protein>
    <submittedName>
        <fullName evidence="7">Tetraspanin</fullName>
    </submittedName>
</protein>
<evidence type="ECO:0000256" key="5">
    <source>
        <dbReference type="SAM" id="Phobius"/>
    </source>
</evidence>